<protein>
    <submittedName>
        <fullName evidence="4">Hsp20/alpha crystallin family protein</fullName>
    </submittedName>
</protein>
<evidence type="ECO:0000313" key="5">
    <source>
        <dbReference type="Proteomes" id="UP000808349"/>
    </source>
</evidence>
<dbReference type="AlphaFoldDB" id="A0A9D7SB99"/>
<dbReference type="Proteomes" id="UP000808349">
    <property type="component" value="Unassembled WGS sequence"/>
</dbReference>
<sequence>MSNLIRFRNRFPYFSNFPVWNDDFFEKDLFSSKELSFPPVNILESIRHYTLEMAVPGKAKGDFKIEVDDNNVMTISLESKHEKKEEESKEMKRMEFNYSSFSRSFSLPSMIDKAHITGAYENGILTINLPKLEESAKTNSVKINIS</sequence>
<organism evidence="4 5">
    <name type="scientific">Candidatus Defluviibacterium haderslevense</name>
    <dbReference type="NCBI Taxonomy" id="2981993"/>
    <lineage>
        <taxon>Bacteria</taxon>
        <taxon>Pseudomonadati</taxon>
        <taxon>Bacteroidota</taxon>
        <taxon>Saprospiria</taxon>
        <taxon>Saprospirales</taxon>
        <taxon>Saprospiraceae</taxon>
        <taxon>Candidatus Defluviibacterium</taxon>
    </lineage>
</organism>
<evidence type="ECO:0000313" key="4">
    <source>
        <dbReference type="EMBL" id="MBK9718490.1"/>
    </source>
</evidence>
<dbReference type="InterPro" id="IPR002068">
    <property type="entry name" value="A-crystallin/Hsp20_dom"/>
</dbReference>
<dbReference type="Pfam" id="PF00011">
    <property type="entry name" value="HSP20"/>
    <property type="match status" value="1"/>
</dbReference>
<dbReference type="InterPro" id="IPR008978">
    <property type="entry name" value="HSP20-like_chaperone"/>
</dbReference>
<feature type="domain" description="SHSP" evidence="3">
    <location>
        <begin position="31"/>
        <end position="146"/>
    </location>
</feature>
<reference evidence="4 5" key="1">
    <citation type="submission" date="2020-10" db="EMBL/GenBank/DDBJ databases">
        <title>Connecting structure to function with the recovery of over 1000 high-quality activated sludge metagenome-assembled genomes encoding full-length rRNA genes using long-read sequencing.</title>
        <authorList>
            <person name="Singleton C.M."/>
            <person name="Petriglieri F."/>
            <person name="Kristensen J.M."/>
            <person name="Kirkegaard R.H."/>
            <person name="Michaelsen T.Y."/>
            <person name="Andersen M.H."/>
            <person name="Karst S.M."/>
            <person name="Dueholm M.S."/>
            <person name="Nielsen P.H."/>
            <person name="Albertsen M."/>
        </authorList>
    </citation>
    <scope>NUCLEOTIDE SEQUENCE [LARGE SCALE GENOMIC DNA]</scope>
    <source>
        <strain evidence="4">Ribe_18-Q3-R11-54_BAT3C.373</strain>
    </source>
</reference>
<comment type="similarity">
    <text evidence="1 2">Belongs to the small heat shock protein (HSP20) family.</text>
</comment>
<dbReference type="EMBL" id="JADKFW010000010">
    <property type="protein sequence ID" value="MBK9718490.1"/>
    <property type="molecule type" value="Genomic_DNA"/>
</dbReference>
<dbReference type="PANTHER" id="PTHR11527">
    <property type="entry name" value="HEAT-SHOCK PROTEIN 20 FAMILY MEMBER"/>
    <property type="match status" value="1"/>
</dbReference>
<evidence type="ECO:0000256" key="2">
    <source>
        <dbReference type="RuleBase" id="RU003616"/>
    </source>
</evidence>
<accession>A0A9D7SB99</accession>
<dbReference type="InterPro" id="IPR031107">
    <property type="entry name" value="Small_HSP"/>
</dbReference>
<dbReference type="PROSITE" id="PS01031">
    <property type="entry name" value="SHSP"/>
    <property type="match status" value="1"/>
</dbReference>
<name>A0A9D7SB99_9BACT</name>
<dbReference type="CDD" id="cd06464">
    <property type="entry name" value="ACD_sHsps-like"/>
    <property type="match status" value="1"/>
</dbReference>
<dbReference type="Gene3D" id="2.60.40.790">
    <property type="match status" value="1"/>
</dbReference>
<evidence type="ECO:0000256" key="1">
    <source>
        <dbReference type="PROSITE-ProRule" id="PRU00285"/>
    </source>
</evidence>
<gene>
    <name evidence="4" type="ORF">IPO85_13455</name>
</gene>
<comment type="caution">
    <text evidence="4">The sequence shown here is derived from an EMBL/GenBank/DDBJ whole genome shotgun (WGS) entry which is preliminary data.</text>
</comment>
<dbReference type="SUPFAM" id="SSF49764">
    <property type="entry name" value="HSP20-like chaperones"/>
    <property type="match status" value="1"/>
</dbReference>
<evidence type="ECO:0000259" key="3">
    <source>
        <dbReference type="PROSITE" id="PS01031"/>
    </source>
</evidence>
<proteinExistence type="inferred from homology"/>